<dbReference type="Gene3D" id="3.30.70.270">
    <property type="match status" value="1"/>
</dbReference>
<dbReference type="InterPro" id="IPR043128">
    <property type="entry name" value="Rev_trsase/Diguanyl_cyclase"/>
</dbReference>
<dbReference type="Gene3D" id="3.10.10.10">
    <property type="entry name" value="HIV Type 1 Reverse Transcriptase, subunit A, domain 1"/>
    <property type="match status" value="1"/>
</dbReference>
<gene>
    <name evidence="2" type="ORF">BSL78_10052</name>
</gene>
<feature type="domain" description="Reverse transcriptase" evidence="1">
    <location>
        <begin position="22"/>
        <end position="172"/>
    </location>
</feature>
<dbReference type="OrthoDB" id="6433187at2759"/>
<keyword evidence="3" id="KW-1185">Reference proteome</keyword>
<name>A0A2G8KYH1_STIJA</name>
<organism evidence="2 3">
    <name type="scientific">Stichopus japonicus</name>
    <name type="common">Sea cucumber</name>
    <dbReference type="NCBI Taxonomy" id="307972"/>
    <lineage>
        <taxon>Eukaryota</taxon>
        <taxon>Metazoa</taxon>
        <taxon>Echinodermata</taxon>
        <taxon>Eleutherozoa</taxon>
        <taxon>Echinozoa</taxon>
        <taxon>Holothuroidea</taxon>
        <taxon>Aspidochirotacea</taxon>
        <taxon>Aspidochirotida</taxon>
        <taxon>Stichopodidae</taxon>
        <taxon>Apostichopus</taxon>
    </lineage>
</organism>
<dbReference type="Pfam" id="PF00078">
    <property type="entry name" value="RVT_1"/>
    <property type="match status" value="1"/>
</dbReference>
<dbReference type="Proteomes" id="UP000230750">
    <property type="component" value="Unassembled WGS sequence"/>
</dbReference>
<dbReference type="CDD" id="cd01647">
    <property type="entry name" value="RT_LTR"/>
    <property type="match status" value="1"/>
</dbReference>
<comment type="caution">
    <text evidence="2">The sequence shown here is derived from an EMBL/GenBank/DDBJ whole genome shotgun (WGS) entry which is preliminary data.</text>
</comment>
<evidence type="ECO:0000313" key="2">
    <source>
        <dbReference type="EMBL" id="PIK53038.1"/>
    </source>
</evidence>
<protein>
    <submittedName>
        <fullName evidence="2">Retrovirus-related Pol polyprotein from transposon</fullName>
    </submittedName>
</protein>
<dbReference type="InterPro" id="IPR053134">
    <property type="entry name" value="RNA-dir_DNA_polymerase"/>
</dbReference>
<dbReference type="InterPro" id="IPR043502">
    <property type="entry name" value="DNA/RNA_pol_sf"/>
</dbReference>
<dbReference type="PANTHER" id="PTHR24559:SF444">
    <property type="entry name" value="REVERSE TRANSCRIPTASE DOMAIN-CONTAINING PROTEIN"/>
    <property type="match status" value="1"/>
</dbReference>
<dbReference type="SUPFAM" id="SSF56672">
    <property type="entry name" value="DNA/RNA polymerases"/>
    <property type="match status" value="1"/>
</dbReference>
<dbReference type="EMBL" id="MRZV01000304">
    <property type="protein sequence ID" value="PIK53038.1"/>
    <property type="molecule type" value="Genomic_DNA"/>
</dbReference>
<dbReference type="PANTHER" id="PTHR24559">
    <property type="entry name" value="TRANSPOSON TY3-I GAG-POL POLYPROTEIN"/>
    <property type="match status" value="1"/>
</dbReference>
<accession>A0A2G8KYH1</accession>
<sequence>MIELDIITPSDSNWISPVVVFEKPDSTYRLAIDYRALNTVTKPSCYPIPTIDSILHSMHNSKVISTLDLKSGFWQSAVHPDDQPKTAFVCEGVIQFKRLPFVLRNASPNFQNLLEIVFKPLSDNSCRQYYPYIDNIVIHSPTIDDHFRALDAVFCCLREAGLTINPSKCNYCKPPGFKETTNIVPTHGM</sequence>
<evidence type="ECO:0000313" key="3">
    <source>
        <dbReference type="Proteomes" id="UP000230750"/>
    </source>
</evidence>
<dbReference type="InterPro" id="IPR000477">
    <property type="entry name" value="RT_dom"/>
</dbReference>
<proteinExistence type="predicted"/>
<dbReference type="AlphaFoldDB" id="A0A2G8KYH1"/>
<evidence type="ECO:0000259" key="1">
    <source>
        <dbReference type="Pfam" id="PF00078"/>
    </source>
</evidence>
<reference evidence="2 3" key="1">
    <citation type="journal article" date="2017" name="PLoS Biol.">
        <title>The sea cucumber genome provides insights into morphological evolution and visceral regeneration.</title>
        <authorList>
            <person name="Zhang X."/>
            <person name="Sun L."/>
            <person name="Yuan J."/>
            <person name="Sun Y."/>
            <person name="Gao Y."/>
            <person name="Zhang L."/>
            <person name="Li S."/>
            <person name="Dai H."/>
            <person name="Hamel J.F."/>
            <person name="Liu C."/>
            <person name="Yu Y."/>
            <person name="Liu S."/>
            <person name="Lin W."/>
            <person name="Guo K."/>
            <person name="Jin S."/>
            <person name="Xu P."/>
            <person name="Storey K.B."/>
            <person name="Huan P."/>
            <person name="Zhang T."/>
            <person name="Zhou Y."/>
            <person name="Zhang J."/>
            <person name="Lin C."/>
            <person name="Li X."/>
            <person name="Xing L."/>
            <person name="Huo D."/>
            <person name="Sun M."/>
            <person name="Wang L."/>
            <person name="Mercier A."/>
            <person name="Li F."/>
            <person name="Yang H."/>
            <person name="Xiang J."/>
        </authorList>
    </citation>
    <scope>NUCLEOTIDE SEQUENCE [LARGE SCALE GENOMIC DNA]</scope>
    <source>
        <strain evidence="2">Shaxun</strain>
        <tissue evidence="2">Muscle</tissue>
    </source>
</reference>